<proteinExistence type="predicted"/>
<reference evidence="2 3" key="1">
    <citation type="journal article" date="2015" name="Nature">
        <title>rRNA introns, odd ribosomes, and small enigmatic genomes across a large radiation of phyla.</title>
        <authorList>
            <person name="Brown C.T."/>
            <person name="Hug L.A."/>
            <person name="Thomas B.C."/>
            <person name="Sharon I."/>
            <person name="Castelle C.J."/>
            <person name="Singh A."/>
            <person name="Wilkins M.J."/>
            <person name="Williams K.H."/>
            <person name="Banfield J.F."/>
        </authorList>
    </citation>
    <scope>NUCLEOTIDE SEQUENCE [LARGE SCALE GENOMIC DNA]</scope>
</reference>
<sequence length="164" mass="17590">MNKWLIGLVVLVAGVGVGWYVMQGQNQQETTEKESVTQEMPATSPTPGASVEEMVVTTPGTTTGELKEKGGVTQRTVVTYSDTGFAPKTVTVKKGATVTFMNESGKGMWVASALHPTHQLLPGFDQLKSAARGGSYEYTFKKVGTWKYHNHVAASDFGSVTVTE</sequence>
<evidence type="ECO:0000256" key="1">
    <source>
        <dbReference type="SAM" id="MobiDB-lite"/>
    </source>
</evidence>
<dbReference type="SUPFAM" id="SSF49503">
    <property type="entry name" value="Cupredoxins"/>
    <property type="match status" value="1"/>
</dbReference>
<evidence type="ECO:0000313" key="2">
    <source>
        <dbReference type="EMBL" id="KKU86270.1"/>
    </source>
</evidence>
<dbReference type="AlphaFoldDB" id="A0A0G1WVP5"/>
<dbReference type="Gene3D" id="2.60.40.420">
    <property type="entry name" value="Cupredoxins - blue copper proteins"/>
    <property type="match status" value="1"/>
</dbReference>
<comment type="caution">
    <text evidence="2">The sequence shown here is derived from an EMBL/GenBank/DDBJ whole genome shotgun (WGS) entry which is preliminary data.</text>
</comment>
<feature type="compositionally biased region" description="Polar residues" evidence="1">
    <location>
        <begin position="37"/>
        <end position="47"/>
    </location>
</feature>
<dbReference type="InterPro" id="IPR008972">
    <property type="entry name" value="Cupredoxin"/>
</dbReference>
<gene>
    <name evidence="2" type="ORF">UY16_C0059G0005</name>
</gene>
<protein>
    <submittedName>
        <fullName evidence="2">Plastocyanin</fullName>
    </submittedName>
</protein>
<organism evidence="2 3">
    <name type="scientific">Candidatus Gottesmanbacteria bacterium GW2011_GWA2_47_9</name>
    <dbReference type="NCBI Taxonomy" id="1618445"/>
    <lineage>
        <taxon>Bacteria</taxon>
        <taxon>Candidatus Gottesmaniibacteriota</taxon>
    </lineage>
</organism>
<dbReference type="Proteomes" id="UP000034739">
    <property type="component" value="Unassembled WGS sequence"/>
</dbReference>
<feature type="region of interest" description="Disordered" evidence="1">
    <location>
        <begin position="30"/>
        <end position="50"/>
    </location>
</feature>
<accession>A0A0G1WVP5</accession>
<name>A0A0G1WVP5_9BACT</name>
<dbReference type="EMBL" id="LCOY01000059">
    <property type="protein sequence ID" value="KKU86270.1"/>
    <property type="molecule type" value="Genomic_DNA"/>
</dbReference>
<evidence type="ECO:0000313" key="3">
    <source>
        <dbReference type="Proteomes" id="UP000034739"/>
    </source>
</evidence>